<feature type="transmembrane region" description="Helical" evidence="8">
    <location>
        <begin position="485"/>
        <end position="507"/>
    </location>
</feature>
<proteinExistence type="predicted"/>
<comment type="subcellular location">
    <subcellularLocation>
        <location evidence="1">Cell membrane</location>
        <topology evidence="1">Multi-pass membrane protein</topology>
    </subcellularLocation>
</comment>
<evidence type="ECO:0000256" key="6">
    <source>
        <dbReference type="ARBA" id="ARBA00023170"/>
    </source>
</evidence>
<accession>A0A151ITG6</accession>
<evidence type="ECO:0000256" key="5">
    <source>
        <dbReference type="ARBA" id="ARBA00023136"/>
    </source>
</evidence>
<feature type="transmembrane region" description="Helical" evidence="8">
    <location>
        <begin position="250"/>
        <end position="268"/>
    </location>
</feature>
<evidence type="ECO:0000256" key="2">
    <source>
        <dbReference type="ARBA" id="ARBA00022475"/>
    </source>
</evidence>
<keyword evidence="10" id="KW-1185">Reference proteome</keyword>
<dbReference type="InterPro" id="IPR052192">
    <property type="entry name" value="Insect_Ionotropic_Sensory_Rcpt"/>
</dbReference>
<dbReference type="PANTHER" id="PTHR42643:SF39">
    <property type="entry name" value="IONOTROPIC RECEPTOR 56A-RELATED"/>
    <property type="match status" value="1"/>
</dbReference>
<evidence type="ECO:0000313" key="10">
    <source>
        <dbReference type="Proteomes" id="UP000078492"/>
    </source>
</evidence>
<gene>
    <name evidence="9" type="ORF">ALC57_17609</name>
</gene>
<keyword evidence="7" id="KW-0325">Glycoprotein</keyword>
<dbReference type="SUPFAM" id="SSF53850">
    <property type="entry name" value="Periplasmic binding protein-like II"/>
    <property type="match status" value="1"/>
</dbReference>
<protein>
    <recommendedName>
        <fullName evidence="11">Ionotropic glutamate receptor C-terminal domain-containing protein</fullName>
    </recommendedName>
</protein>
<dbReference type="AlphaFoldDB" id="A0A151ITG6"/>
<dbReference type="Proteomes" id="UP000078492">
    <property type="component" value="Unassembled WGS sequence"/>
</dbReference>
<keyword evidence="6" id="KW-0675">Receptor</keyword>
<evidence type="ECO:0008006" key="11">
    <source>
        <dbReference type="Google" id="ProtNLM"/>
    </source>
</evidence>
<evidence type="ECO:0000256" key="3">
    <source>
        <dbReference type="ARBA" id="ARBA00022692"/>
    </source>
</evidence>
<evidence type="ECO:0000256" key="1">
    <source>
        <dbReference type="ARBA" id="ARBA00004651"/>
    </source>
</evidence>
<organism evidence="9 10">
    <name type="scientific">Trachymyrmex cornetzi</name>
    <dbReference type="NCBI Taxonomy" id="471704"/>
    <lineage>
        <taxon>Eukaryota</taxon>
        <taxon>Metazoa</taxon>
        <taxon>Ecdysozoa</taxon>
        <taxon>Arthropoda</taxon>
        <taxon>Hexapoda</taxon>
        <taxon>Insecta</taxon>
        <taxon>Pterygota</taxon>
        <taxon>Neoptera</taxon>
        <taxon>Endopterygota</taxon>
        <taxon>Hymenoptera</taxon>
        <taxon>Apocrita</taxon>
        <taxon>Aculeata</taxon>
        <taxon>Formicoidea</taxon>
        <taxon>Formicidae</taxon>
        <taxon>Myrmicinae</taxon>
        <taxon>Trachymyrmex</taxon>
    </lineage>
</organism>
<keyword evidence="2" id="KW-1003">Cell membrane</keyword>
<evidence type="ECO:0000256" key="8">
    <source>
        <dbReference type="SAM" id="Phobius"/>
    </source>
</evidence>
<keyword evidence="4 8" id="KW-1133">Transmembrane helix</keyword>
<name>A0A151ITG6_9HYME</name>
<evidence type="ECO:0000313" key="9">
    <source>
        <dbReference type="EMBL" id="KYN10268.1"/>
    </source>
</evidence>
<keyword evidence="3 8" id="KW-0812">Transmembrane</keyword>
<reference evidence="9 10" key="1">
    <citation type="submission" date="2015-09" db="EMBL/GenBank/DDBJ databases">
        <title>Trachymyrmex cornetzi WGS genome.</title>
        <authorList>
            <person name="Nygaard S."/>
            <person name="Hu H."/>
            <person name="Boomsma J."/>
            <person name="Zhang G."/>
        </authorList>
    </citation>
    <scope>NUCLEOTIDE SEQUENCE [LARGE SCALE GENOMIC DNA]</scope>
    <source>
        <strain evidence="9">Tcor2-1</strain>
        <tissue evidence="9">Whole body</tissue>
    </source>
</reference>
<dbReference type="STRING" id="471704.A0A151ITG6"/>
<dbReference type="GO" id="GO:0005886">
    <property type="term" value="C:plasma membrane"/>
    <property type="evidence" value="ECO:0007669"/>
    <property type="project" value="UniProtKB-SubCell"/>
</dbReference>
<dbReference type="Gene3D" id="1.10.287.70">
    <property type="match status" value="1"/>
</dbReference>
<keyword evidence="5 8" id="KW-0472">Membrane</keyword>
<dbReference type="PANTHER" id="PTHR42643">
    <property type="entry name" value="IONOTROPIC RECEPTOR 20A-RELATED"/>
    <property type="match status" value="1"/>
</dbReference>
<sequence>MNEIETYDVLTNVVILLENGIAFETNDSSFVNDCEYNCDFIVVLTNLFADEESFLIEAGTLVQQMSLRSIFKLQILASVGDSVLRASSLSVRTNDSYALAEPALSGRCEQEAYIAIRWQNFTNKTEALFGANTVNAAMFDNFPFTFLENDTNHLRFGGVEGSIVEEIASNLNIKLNRESIESAREIPMNADIYLRLHNATNDLVFGGILWNSSRQMTYTTCYGMVQISWMIPMETNVSLRGLIAPFNKTIWWAVFCVLIIGGLVRLFFIREITFLDITALIFGIPVSQPKRTSSRIQFLSWTLFGFFLTQLYLGSLADYLISTSDMQIETMEEIAKSGLTTGGTQQFANLLQTPDNDDMGDNVERIIRKNFCLLNHHEYINQFVDIVKGRNDSLALLVMLNLTNHHRGSNIGYGHIIKETVGSYPLAFVTRQGFPYLKEFNFRIQILIQVGLVEHWSDMATLQQSYSNKEMENNSKLDIDDIAPAFFLLIMGYLGGFCLLIIEVVFYPSKLLS</sequence>
<dbReference type="EMBL" id="KQ981017">
    <property type="protein sequence ID" value="KYN10268.1"/>
    <property type="molecule type" value="Genomic_DNA"/>
</dbReference>
<evidence type="ECO:0000256" key="4">
    <source>
        <dbReference type="ARBA" id="ARBA00022989"/>
    </source>
</evidence>
<feature type="transmembrane region" description="Helical" evidence="8">
    <location>
        <begin position="298"/>
        <end position="321"/>
    </location>
</feature>
<evidence type="ECO:0000256" key="7">
    <source>
        <dbReference type="ARBA" id="ARBA00023180"/>
    </source>
</evidence>